<evidence type="ECO:0000256" key="9">
    <source>
        <dbReference type="ARBA" id="ARBA00022777"/>
    </source>
</evidence>
<evidence type="ECO:0000256" key="8">
    <source>
        <dbReference type="ARBA" id="ARBA00022741"/>
    </source>
</evidence>
<comment type="catalytic activity">
    <reaction evidence="1 14">
        <text>ATP + protein L-histidine = ADP + protein N-phospho-L-histidine.</text>
        <dbReference type="EC" id="2.7.13.3"/>
    </reaction>
</comment>
<evidence type="ECO:0000256" key="7">
    <source>
        <dbReference type="ARBA" id="ARBA00022692"/>
    </source>
</evidence>
<dbReference type="InterPro" id="IPR006290">
    <property type="entry name" value="CztS_silS_copS"/>
</dbReference>
<evidence type="ECO:0000313" key="18">
    <source>
        <dbReference type="Proteomes" id="UP000824410"/>
    </source>
</evidence>
<gene>
    <name evidence="17" type="ORF">EX242_08395</name>
</gene>
<dbReference type="Pfam" id="PF02518">
    <property type="entry name" value="HATPase_c"/>
    <property type="match status" value="1"/>
</dbReference>
<dbReference type="InterPro" id="IPR005467">
    <property type="entry name" value="His_kinase_dom"/>
</dbReference>
<keyword evidence="8 14" id="KW-0547">Nucleotide-binding</keyword>
<evidence type="ECO:0000256" key="11">
    <source>
        <dbReference type="ARBA" id="ARBA00022989"/>
    </source>
</evidence>
<dbReference type="InterPro" id="IPR003594">
    <property type="entry name" value="HATPase_dom"/>
</dbReference>
<keyword evidence="13 14" id="KW-0472">Membrane</keyword>
<feature type="transmembrane region" description="Helical" evidence="14">
    <location>
        <begin position="163"/>
        <end position="186"/>
    </location>
</feature>
<dbReference type="InterPro" id="IPR004358">
    <property type="entry name" value="Sig_transdc_His_kin-like_C"/>
</dbReference>
<dbReference type="InterPro" id="IPR036097">
    <property type="entry name" value="HisK_dim/P_sf"/>
</dbReference>
<evidence type="ECO:0000256" key="4">
    <source>
        <dbReference type="ARBA" id="ARBA00022519"/>
    </source>
</evidence>
<proteinExistence type="predicted"/>
<dbReference type="PRINTS" id="PR00344">
    <property type="entry name" value="BCTRLSENSOR"/>
</dbReference>
<evidence type="ECO:0000259" key="15">
    <source>
        <dbReference type="PROSITE" id="PS50109"/>
    </source>
</evidence>
<dbReference type="Pfam" id="PF21085">
    <property type="entry name" value="CusS"/>
    <property type="match status" value="1"/>
</dbReference>
<evidence type="ECO:0000256" key="12">
    <source>
        <dbReference type="ARBA" id="ARBA00023012"/>
    </source>
</evidence>
<comment type="function">
    <text evidence="14">Member of a two-component regulatory system.</text>
</comment>
<evidence type="ECO:0000256" key="1">
    <source>
        <dbReference type="ARBA" id="ARBA00000085"/>
    </source>
</evidence>
<keyword evidence="4 14" id="KW-0997">Cell inner membrane</keyword>
<sequence>MNKLFRSPISISARLIFLISITLSLALLLFSWLMINSVILHFKQQDEYTLNQINLTIHSLLNENAGSQDEQYTLIRTIINEHQDIVVYLSDNNGKVLTSPNATTELISHLKNYDPSKSNKDLYLKNYRLSESYIQISGPSEAKKYRLVTALSLNFHHDYLNSLINNLIISAVLLCFLTVSIVYFLVIKGLKPLKDVSDEIKNVTSENLSIRLDPTAVPKELKQLTISFNQMLVKIEDVFVRQTNFSADIAHEMRTPITNLMTETQISLNKNRTKEELVEVLYSNLEEYNRLSRMISDMLFLAQADDNRLIPEKKQINLKEEITLILDYFEFLAEDNEIQLKLIGEANPIFADKNMLRRAITNLISNGIRYTPKGDSVSINLANVKGGIEIIISNPGKKIPEEHLPKLFDRFYRVDKSRQRKNEGSGIGLAIVKSIILAHKGSIQITSDEYSTRFTIFLPNNI</sequence>
<dbReference type="PANTHER" id="PTHR45436:SF15">
    <property type="entry name" value="SENSOR HISTIDINE KINASE CUSS"/>
    <property type="match status" value="1"/>
</dbReference>
<evidence type="ECO:0000256" key="10">
    <source>
        <dbReference type="ARBA" id="ARBA00022840"/>
    </source>
</evidence>
<comment type="subcellular location">
    <subcellularLocation>
        <location evidence="2">Cell inner membrane</location>
        <topology evidence="2">Multi-pass membrane protein</topology>
    </subcellularLocation>
</comment>
<dbReference type="SMART" id="SM00387">
    <property type="entry name" value="HATPase_c"/>
    <property type="match status" value="1"/>
</dbReference>
<accession>A0AAP2JWS3</accession>
<evidence type="ECO:0000259" key="16">
    <source>
        <dbReference type="PROSITE" id="PS50885"/>
    </source>
</evidence>
<dbReference type="Gene3D" id="1.10.287.130">
    <property type="match status" value="1"/>
</dbReference>
<dbReference type="AlphaFoldDB" id="A0AAP2JWS3"/>
<dbReference type="PROSITE" id="PS50109">
    <property type="entry name" value="HIS_KIN"/>
    <property type="match status" value="1"/>
</dbReference>
<dbReference type="EC" id="2.7.13.3" evidence="14"/>
<dbReference type="PROSITE" id="PS50885">
    <property type="entry name" value="HAMP"/>
    <property type="match status" value="1"/>
</dbReference>
<dbReference type="InterPro" id="IPR050428">
    <property type="entry name" value="TCS_sensor_his_kinase"/>
</dbReference>
<dbReference type="Pfam" id="PF00672">
    <property type="entry name" value="HAMP"/>
    <property type="match status" value="1"/>
</dbReference>
<dbReference type="Pfam" id="PF00512">
    <property type="entry name" value="HisKA"/>
    <property type="match status" value="1"/>
</dbReference>
<feature type="domain" description="Histidine kinase" evidence="15">
    <location>
        <begin position="248"/>
        <end position="462"/>
    </location>
</feature>
<keyword evidence="12 14" id="KW-0902">Two-component regulatory system</keyword>
<evidence type="ECO:0000256" key="13">
    <source>
        <dbReference type="ARBA" id="ARBA00023136"/>
    </source>
</evidence>
<dbReference type="SUPFAM" id="SSF47384">
    <property type="entry name" value="Homodimeric domain of signal transducing histidine kinase"/>
    <property type="match status" value="1"/>
</dbReference>
<dbReference type="FunFam" id="3.30.565.10:FF:000006">
    <property type="entry name" value="Sensor histidine kinase WalK"/>
    <property type="match status" value="1"/>
</dbReference>
<dbReference type="InterPro" id="IPR048590">
    <property type="entry name" value="CusS-like_sensor"/>
</dbReference>
<dbReference type="Gene3D" id="3.30.565.10">
    <property type="entry name" value="Histidine kinase-like ATPase, C-terminal domain"/>
    <property type="match status" value="1"/>
</dbReference>
<dbReference type="Gene3D" id="6.10.340.10">
    <property type="match status" value="1"/>
</dbReference>
<dbReference type="InterPro" id="IPR003661">
    <property type="entry name" value="HisK_dim/P_dom"/>
</dbReference>
<feature type="domain" description="HAMP" evidence="16">
    <location>
        <begin position="187"/>
        <end position="240"/>
    </location>
</feature>
<dbReference type="InterPro" id="IPR003660">
    <property type="entry name" value="HAMP_dom"/>
</dbReference>
<dbReference type="SUPFAM" id="SSF55874">
    <property type="entry name" value="ATPase domain of HSP90 chaperone/DNA topoisomerase II/histidine kinase"/>
    <property type="match status" value="1"/>
</dbReference>
<evidence type="ECO:0000256" key="14">
    <source>
        <dbReference type="RuleBase" id="RU364088"/>
    </source>
</evidence>
<organism evidence="17 18">
    <name type="scientific">Providencia rettgeri</name>
    <dbReference type="NCBI Taxonomy" id="587"/>
    <lineage>
        <taxon>Bacteria</taxon>
        <taxon>Pseudomonadati</taxon>
        <taxon>Pseudomonadota</taxon>
        <taxon>Gammaproteobacteria</taxon>
        <taxon>Enterobacterales</taxon>
        <taxon>Morganellaceae</taxon>
        <taxon>Providencia</taxon>
    </lineage>
</organism>
<keyword evidence="11 14" id="KW-1133">Transmembrane helix</keyword>
<dbReference type="EMBL" id="SHDO01000009">
    <property type="protein sequence ID" value="MBX6980279.1"/>
    <property type="molecule type" value="Genomic_DNA"/>
</dbReference>
<keyword evidence="6 14" id="KW-0808">Transferase</keyword>
<dbReference type="NCBIfam" id="NF007345">
    <property type="entry name" value="PRK09835.1"/>
    <property type="match status" value="1"/>
</dbReference>
<evidence type="ECO:0000256" key="6">
    <source>
        <dbReference type="ARBA" id="ARBA00022679"/>
    </source>
</evidence>
<dbReference type="PANTHER" id="PTHR45436">
    <property type="entry name" value="SENSOR HISTIDINE KINASE YKOH"/>
    <property type="match status" value="1"/>
</dbReference>
<dbReference type="Proteomes" id="UP000824410">
    <property type="component" value="Unassembled WGS sequence"/>
</dbReference>
<keyword evidence="7 14" id="KW-0812">Transmembrane</keyword>
<reference evidence="17" key="1">
    <citation type="submission" date="2019-02" db="EMBL/GenBank/DDBJ databases">
        <title>Genomic characterization of isolates from hospital effluents in KZN, South Africa.</title>
        <authorList>
            <person name="Ntshobeni N."/>
            <person name="Allam M."/>
            <person name="Ismail A."/>
            <person name="Amoako D."/>
            <person name="Essack S."/>
            <person name="Chenia H."/>
        </authorList>
    </citation>
    <scope>NUCLEOTIDE SEQUENCE</scope>
    <source>
        <strain evidence="17">AFE97_S1</strain>
    </source>
</reference>
<name>A0AAP2JWS3_PRORE</name>
<evidence type="ECO:0000256" key="2">
    <source>
        <dbReference type="ARBA" id="ARBA00004429"/>
    </source>
</evidence>
<keyword evidence="5" id="KW-0597">Phosphoprotein</keyword>
<dbReference type="SMART" id="SM00388">
    <property type="entry name" value="HisKA"/>
    <property type="match status" value="1"/>
</dbReference>
<dbReference type="RefSeq" id="WP_129466875.1">
    <property type="nucleotide sequence ID" value="NZ_ABFDCF020000016.1"/>
</dbReference>
<dbReference type="CDD" id="cd06225">
    <property type="entry name" value="HAMP"/>
    <property type="match status" value="1"/>
</dbReference>
<evidence type="ECO:0000256" key="3">
    <source>
        <dbReference type="ARBA" id="ARBA00022475"/>
    </source>
</evidence>
<dbReference type="GO" id="GO:0000155">
    <property type="term" value="F:phosphorelay sensor kinase activity"/>
    <property type="evidence" value="ECO:0007669"/>
    <property type="project" value="InterPro"/>
</dbReference>
<keyword evidence="3 14" id="KW-1003">Cell membrane</keyword>
<keyword evidence="9 14" id="KW-0418">Kinase</keyword>
<protein>
    <recommendedName>
        <fullName evidence="14">Sensor protein</fullName>
        <ecNumber evidence="14">2.7.13.3</ecNumber>
    </recommendedName>
</protein>
<evidence type="ECO:0000256" key="5">
    <source>
        <dbReference type="ARBA" id="ARBA00022553"/>
    </source>
</evidence>
<feature type="transmembrane region" description="Helical" evidence="14">
    <location>
        <begin position="12"/>
        <end position="35"/>
    </location>
</feature>
<evidence type="ECO:0000313" key="17">
    <source>
        <dbReference type="EMBL" id="MBX6980279.1"/>
    </source>
</evidence>
<dbReference type="InterPro" id="IPR036890">
    <property type="entry name" value="HATPase_C_sf"/>
</dbReference>
<comment type="caution">
    <text evidence="17">The sequence shown here is derived from an EMBL/GenBank/DDBJ whole genome shotgun (WGS) entry which is preliminary data.</text>
</comment>
<keyword evidence="10 14" id="KW-0067">ATP-binding</keyword>
<dbReference type="FunFam" id="1.10.287.130:FF:000001">
    <property type="entry name" value="Two-component sensor histidine kinase"/>
    <property type="match status" value="1"/>
</dbReference>
<dbReference type="GO" id="GO:0005886">
    <property type="term" value="C:plasma membrane"/>
    <property type="evidence" value="ECO:0007669"/>
    <property type="project" value="UniProtKB-SubCell"/>
</dbReference>
<dbReference type="NCBIfam" id="TIGR01386">
    <property type="entry name" value="cztS_silS_copS"/>
    <property type="match status" value="1"/>
</dbReference>
<dbReference type="CDD" id="cd00082">
    <property type="entry name" value="HisKA"/>
    <property type="match status" value="1"/>
</dbReference>
<dbReference type="GO" id="GO:0005524">
    <property type="term" value="F:ATP binding"/>
    <property type="evidence" value="ECO:0007669"/>
    <property type="project" value="UniProtKB-KW"/>
</dbReference>